<organism evidence="2 3">
    <name type="scientific">Amycolatopsis vancoresmycina DSM 44592</name>
    <dbReference type="NCBI Taxonomy" id="1292037"/>
    <lineage>
        <taxon>Bacteria</taxon>
        <taxon>Bacillati</taxon>
        <taxon>Actinomycetota</taxon>
        <taxon>Actinomycetes</taxon>
        <taxon>Pseudonocardiales</taxon>
        <taxon>Pseudonocardiaceae</taxon>
        <taxon>Amycolatopsis</taxon>
    </lineage>
</organism>
<gene>
    <name evidence="2" type="ORF">H480_19333</name>
</gene>
<dbReference type="PATRIC" id="fig|1292037.4.peg.3689"/>
<accession>R1G637</accession>
<name>R1G637_9PSEU</name>
<dbReference type="Proteomes" id="UP000014139">
    <property type="component" value="Unassembled WGS sequence"/>
</dbReference>
<dbReference type="AlphaFoldDB" id="R1G637"/>
<reference evidence="2 3" key="1">
    <citation type="submission" date="2013-02" db="EMBL/GenBank/DDBJ databases">
        <title>Draft genome sequence of Amycolatopsis vancoresmycina strain DSM 44592T.</title>
        <authorList>
            <person name="Kumar S."/>
            <person name="Kaur N."/>
            <person name="Kaur C."/>
            <person name="Raghava G.P.S."/>
            <person name="Mayilraj S."/>
        </authorList>
    </citation>
    <scope>NUCLEOTIDE SEQUENCE [LARGE SCALE GENOMIC DNA]</scope>
    <source>
        <strain evidence="2 3">DSM 44592</strain>
    </source>
</reference>
<dbReference type="eggNOG" id="ENOG5032KMP">
    <property type="taxonomic scope" value="Bacteria"/>
</dbReference>
<comment type="caution">
    <text evidence="2">The sequence shown here is derived from an EMBL/GenBank/DDBJ whole genome shotgun (WGS) entry which is preliminary data.</text>
</comment>
<keyword evidence="3" id="KW-1185">Reference proteome</keyword>
<proteinExistence type="predicted"/>
<evidence type="ECO:0000313" key="2">
    <source>
        <dbReference type="EMBL" id="EOD66908.1"/>
    </source>
</evidence>
<dbReference type="RefSeq" id="WP_003087155.1">
    <property type="nucleotide sequence ID" value="NZ_AOUO01000254.1"/>
</dbReference>
<evidence type="ECO:0000256" key="1">
    <source>
        <dbReference type="SAM" id="MobiDB-lite"/>
    </source>
</evidence>
<evidence type="ECO:0000313" key="3">
    <source>
        <dbReference type="Proteomes" id="UP000014139"/>
    </source>
</evidence>
<dbReference type="EMBL" id="AOUO01000254">
    <property type="protein sequence ID" value="EOD66908.1"/>
    <property type="molecule type" value="Genomic_DNA"/>
</dbReference>
<feature type="region of interest" description="Disordered" evidence="1">
    <location>
        <begin position="46"/>
        <end position="68"/>
    </location>
</feature>
<sequence length="147" mass="15385">MPVVLRVTGLDELRASLVASIGRADELTRVATVTGLGLIETSIKEQLRKSSHQKGTPTPAAPGQPPSLITGNLMRSMALRGPVGGDGRYAGAVGPTAVYSRIQELGGVCGRNRTVRLPTRPYVTPGAEEAIPKVHATFIAAWSGIFA</sequence>
<evidence type="ECO:0008006" key="4">
    <source>
        <dbReference type="Google" id="ProtNLM"/>
    </source>
</evidence>
<protein>
    <recommendedName>
        <fullName evidence="4">Phage virion morphogenesis protein</fullName>
    </recommendedName>
</protein>